<dbReference type="Gene3D" id="3.40.630.30">
    <property type="match status" value="1"/>
</dbReference>
<evidence type="ECO:0000313" key="5">
    <source>
        <dbReference type="Proteomes" id="UP000245926"/>
    </source>
</evidence>
<dbReference type="Proteomes" id="UP000245926">
    <property type="component" value="Chromosome"/>
</dbReference>
<keyword evidence="1 4" id="KW-0808">Transferase</keyword>
<dbReference type="EMBL" id="CP029550">
    <property type="protein sequence ID" value="AWN39352.1"/>
    <property type="molecule type" value="Genomic_DNA"/>
</dbReference>
<gene>
    <name evidence="4" type="ORF">DK389_00750</name>
</gene>
<feature type="domain" description="N-acetyltransferase" evidence="3">
    <location>
        <begin position="7"/>
        <end position="169"/>
    </location>
</feature>
<evidence type="ECO:0000259" key="3">
    <source>
        <dbReference type="PROSITE" id="PS51186"/>
    </source>
</evidence>
<dbReference type="CDD" id="cd04301">
    <property type="entry name" value="NAT_SF"/>
    <property type="match status" value="1"/>
</dbReference>
<evidence type="ECO:0000313" key="4">
    <source>
        <dbReference type="EMBL" id="AWN39352.1"/>
    </source>
</evidence>
<dbReference type="Pfam" id="PF00583">
    <property type="entry name" value="Acetyltransf_1"/>
    <property type="match status" value="1"/>
</dbReference>
<keyword evidence="5" id="KW-1185">Reference proteome</keyword>
<proteinExistence type="predicted"/>
<accession>A0A2U8W1P0</accession>
<dbReference type="AlphaFoldDB" id="A0A2U8W1P0"/>
<dbReference type="PROSITE" id="PS51186">
    <property type="entry name" value="GNAT"/>
    <property type="match status" value="1"/>
</dbReference>
<dbReference type="InterPro" id="IPR000182">
    <property type="entry name" value="GNAT_dom"/>
</dbReference>
<dbReference type="PANTHER" id="PTHR43877:SF1">
    <property type="entry name" value="ACETYLTRANSFERASE"/>
    <property type="match status" value="1"/>
</dbReference>
<dbReference type="RefSeq" id="WP_109886854.1">
    <property type="nucleotide sequence ID" value="NZ_CP029550.1"/>
</dbReference>
<reference evidence="5" key="1">
    <citation type="submission" date="2018-05" db="EMBL/GenBank/DDBJ databases">
        <title>Complete Genome Sequence of Methylobacterium sp. 17SD2-17.</title>
        <authorList>
            <person name="Srinivasan S."/>
        </authorList>
    </citation>
    <scope>NUCLEOTIDE SEQUENCE [LARGE SCALE GENOMIC DNA]</scope>
    <source>
        <strain evidence="5">17SD2-17</strain>
    </source>
</reference>
<protein>
    <submittedName>
        <fullName evidence="4">GNAT family N-acetyltransferase</fullName>
    </submittedName>
</protein>
<dbReference type="InterPro" id="IPR050832">
    <property type="entry name" value="Bact_Acetyltransf"/>
</dbReference>
<dbReference type="PANTHER" id="PTHR43877">
    <property type="entry name" value="AMINOALKYLPHOSPHONATE N-ACETYLTRANSFERASE-RELATED-RELATED"/>
    <property type="match status" value="1"/>
</dbReference>
<evidence type="ECO:0000256" key="1">
    <source>
        <dbReference type="ARBA" id="ARBA00022679"/>
    </source>
</evidence>
<keyword evidence="2" id="KW-0012">Acyltransferase</keyword>
<dbReference type="KEGG" id="mets:DK389_00750"/>
<dbReference type="SUPFAM" id="SSF55729">
    <property type="entry name" value="Acyl-CoA N-acyltransferases (Nat)"/>
    <property type="match status" value="1"/>
</dbReference>
<sequence>MSTRSTTSIRRARESDATSLSGVFDAAWREAYRGIIPGVALERLISQRDGRWWRGALRRGRPIAVVETPEGVVGYAAYGRARSGALKADGEIDELYLTPEYQGVGLGRRLFRAVRNDLGDHGLARVGVWSLEENERAGAFYEGLDGIVGPRSLERIAGLRLAKVGYLFR</sequence>
<dbReference type="InterPro" id="IPR016181">
    <property type="entry name" value="Acyl_CoA_acyltransferase"/>
</dbReference>
<dbReference type="OrthoDB" id="9799154at2"/>
<organism evidence="4 5">
    <name type="scientific">Methylobacterium durans</name>
    <dbReference type="NCBI Taxonomy" id="2202825"/>
    <lineage>
        <taxon>Bacteria</taxon>
        <taxon>Pseudomonadati</taxon>
        <taxon>Pseudomonadota</taxon>
        <taxon>Alphaproteobacteria</taxon>
        <taxon>Hyphomicrobiales</taxon>
        <taxon>Methylobacteriaceae</taxon>
        <taxon>Methylobacterium</taxon>
    </lineage>
</organism>
<dbReference type="GO" id="GO:0016747">
    <property type="term" value="F:acyltransferase activity, transferring groups other than amino-acyl groups"/>
    <property type="evidence" value="ECO:0007669"/>
    <property type="project" value="InterPro"/>
</dbReference>
<evidence type="ECO:0000256" key="2">
    <source>
        <dbReference type="ARBA" id="ARBA00023315"/>
    </source>
</evidence>
<name>A0A2U8W1P0_9HYPH</name>